<gene>
    <name evidence="1" type="ORF">EGR_01423</name>
</gene>
<dbReference type="CTD" id="36337138"/>
<comment type="caution">
    <text evidence="1">The sequence shown here is derived from an EMBL/GenBank/DDBJ whole genome shotgun (WGS) entry which is preliminary data.</text>
</comment>
<dbReference type="EMBL" id="APAU02000005">
    <property type="protein sequence ID" value="EUB63800.1"/>
    <property type="molecule type" value="Genomic_DNA"/>
</dbReference>
<proteinExistence type="predicted"/>
<dbReference type="GeneID" id="36337138"/>
<accession>W6UQ50</accession>
<reference evidence="1 2" key="1">
    <citation type="journal article" date="2013" name="Nat. Genet.">
        <title>The genome of the hydatid tapeworm Echinococcus granulosus.</title>
        <authorList>
            <person name="Zheng H."/>
            <person name="Zhang W."/>
            <person name="Zhang L."/>
            <person name="Zhang Z."/>
            <person name="Li J."/>
            <person name="Lu G."/>
            <person name="Zhu Y."/>
            <person name="Wang Y."/>
            <person name="Huang Y."/>
            <person name="Liu J."/>
            <person name="Kang H."/>
            <person name="Chen J."/>
            <person name="Wang L."/>
            <person name="Chen A."/>
            <person name="Yu S."/>
            <person name="Gao Z."/>
            <person name="Jin L."/>
            <person name="Gu W."/>
            <person name="Wang Z."/>
            <person name="Zhao L."/>
            <person name="Shi B."/>
            <person name="Wen H."/>
            <person name="Lin R."/>
            <person name="Jones M.K."/>
            <person name="Brejova B."/>
            <person name="Vinar T."/>
            <person name="Zhao G."/>
            <person name="McManus D.P."/>
            <person name="Chen Z."/>
            <person name="Zhou Y."/>
            <person name="Wang S."/>
        </authorList>
    </citation>
    <scope>NUCLEOTIDE SEQUENCE [LARGE SCALE GENOMIC DNA]</scope>
</reference>
<sequence length="82" mass="9271">MPPNATLRVCNTVCQSAFPSTSPSSSSFMTHLTSWLTKLFLDNLEQLKMVPFVGVVIIHGVLSRSLRERGLRRFYQHLYGSN</sequence>
<keyword evidence="2" id="KW-1185">Reference proteome</keyword>
<name>W6UQ50_ECHGR</name>
<evidence type="ECO:0000313" key="1">
    <source>
        <dbReference type="EMBL" id="EUB63800.1"/>
    </source>
</evidence>
<dbReference type="AlphaFoldDB" id="W6UQ50"/>
<dbReference type="RefSeq" id="XP_024354996.1">
    <property type="nucleotide sequence ID" value="XM_024490672.1"/>
</dbReference>
<protein>
    <submittedName>
        <fullName evidence="1">Uncharacterized protein</fullName>
    </submittedName>
</protein>
<dbReference type="Proteomes" id="UP000019149">
    <property type="component" value="Unassembled WGS sequence"/>
</dbReference>
<evidence type="ECO:0000313" key="2">
    <source>
        <dbReference type="Proteomes" id="UP000019149"/>
    </source>
</evidence>
<dbReference type="KEGG" id="egl:EGR_01423"/>
<organism evidence="1 2">
    <name type="scientific">Echinococcus granulosus</name>
    <name type="common">Hydatid tapeworm</name>
    <dbReference type="NCBI Taxonomy" id="6210"/>
    <lineage>
        <taxon>Eukaryota</taxon>
        <taxon>Metazoa</taxon>
        <taxon>Spiralia</taxon>
        <taxon>Lophotrochozoa</taxon>
        <taxon>Platyhelminthes</taxon>
        <taxon>Cestoda</taxon>
        <taxon>Eucestoda</taxon>
        <taxon>Cyclophyllidea</taxon>
        <taxon>Taeniidae</taxon>
        <taxon>Echinococcus</taxon>
        <taxon>Echinococcus granulosus group</taxon>
    </lineage>
</organism>